<accession>A0A7S3QTM9</accession>
<evidence type="ECO:0000313" key="2">
    <source>
        <dbReference type="EMBL" id="CAE0492801.1"/>
    </source>
</evidence>
<gene>
    <name evidence="2" type="ORF">DTER00134_LOCUS7874</name>
</gene>
<keyword evidence="1" id="KW-0732">Signal</keyword>
<dbReference type="SUPFAM" id="SSF50199">
    <property type="entry name" value="Staphylococcal nuclease"/>
    <property type="match status" value="1"/>
</dbReference>
<protein>
    <recommendedName>
        <fullName evidence="3">TNase-like domain-containing protein</fullName>
    </recommendedName>
</protein>
<reference evidence="2" key="1">
    <citation type="submission" date="2021-01" db="EMBL/GenBank/DDBJ databases">
        <authorList>
            <person name="Corre E."/>
            <person name="Pelletier E."/>
            <person name="Niang G."/>
            <person name="Scheremetjew M."/>
            <person name="Finn R."/>
            <person name="Kale V."/>
            <person name="Holt S."/>
            <person name="Cochrane G."/>
            <person name="Meng A."/>
            <person name="Brown T."/>
            <person name="Cohen L."/>
        </authorList>
    </citation>
    <scope>NUCLEOTIDE SEQUENCE</scope>
    <source>
        <strain evidence="2">CCMP1320</strain>
    </source>
</reference>
<organism evidence="2">
    <name type="scientific">Dunaliella tertiolecta</name>
    <name type="common">Green alga</name>
    <dbReference type="NCBI Taxonomy" id="3047"/>
    <lineage>
        <taxon>Eukaryota</taxon>
        <taxon>Viridiplantae</taxon>
        <taxon>Chlorophyta</taxon>
        <taxon>core chlorophytes</taxon>
        <taxon>Chlorophyceae</taxon>
        <taxon>CS clade</taxon>
        <taxon>Chlamydomonadales</taxon>
        <taxon>Dunaliellaceae</taxon>
        <taxon>Dunaliella</taxon>
    </lineage>
</organism>
<sequence length="350" mass="39025">MASIHLCLSVFLVNIFLTICAANTLHPVQTDSDSSEAPLQGTSGRQLLDKTQITRSILVYVDKAAYPPDDLEWSGSGSEPDNESYKNFTTQVISAVYLEKTPEEAGVTASITKVERRHPPRKQQMCSTTPGLFVFNLDMSFDFDQLSGDNAERAVDFMEESIKKMLRCLPYHLSNWTEMRQETLDAVPSLESQTYSDDSLPEYLLQGTFDFKAIRVYDGDTIWAAVIVRDQAWKIQCRLLGIDAPEMPSRNADAMDTKDAFFARDRLVELLTGIKIDYSQTFTDTSGTQLPSLSTSNLQKKIDQENKVTIRQGLTIDGTGKFGRYLAKLKTINGTDAADTLLAEGHAVVF</sequence>
<dbReference type="InterPro" id="IPR035437">
    <property type="entry name" value="SNase_OB-fold_sf"/>
</dbReference>
<evidence type="ECO:0008006" key="3">
    <source>
        <dbReference type="Google" id="ProtNLM"/>
    </source>
</evidence>
<feature type="signal peptide" evidence="1">
    <location>
        <begin position="1"/>
        <end position="22"/>
    </location>
</feature>
<name>A0A7S3QTM9_DUNTE</name>
<feature type="chain" id="PRO_5031410340" description="TNase-like domain-containing protein" evidence="1">
    <location>
        <begin position="23"/>
        <end position="350"/>
    </location>
</feature>
<proteinExistence type="predicted"/>
<evidence type="ECO:0000256" key="1">
    <source>
        <dbReference type="SAM" id="SignalP"/>
    </source>
</evidence>
<dbReference type="Gene3D" id="2.40.50.90">
    <property type="match status" value="1"/>
</dbReference>
<dbReference type="EMBL" id="HBIP01013680">
    <property type="protein sequence ID" value="CAE0492801.1"/>
    <property type="molecule type" value="Transcribed_RNA"/>
</dbReference>
<dbReference type="AlphaFoldDB" id="A0A7S3QTM9"/>